<dbReference type="InterPro" id="IPR017900">
    <property type="entry name" value="4Fe4S_Fe_S_CS"/>
</dbReference>
<evidence type="ECO:0000256" key="1">
    <source>
        <dbReference type="ARBA" id="ARBA00022723"/>
    </source>
</evidence>
<dbReference type="GO" id="GO:0005524">
    <property type="term" value="F:ATP binding"/>
    <property type="evidence" value="ECO:0007669"/>
    <property type="project" value="UniProtKB-KW"/>
</dbReference>
<feature type="domain" description="4Fe-4S ferredoxin-type" evidence="4">
    <location>
        <begin position="60"/>
        <end position="89"/>
    </location>
</feature>
<evidence type="ECO:0000256" key="2">
    <source>
        <dbReference type="ARBA" id="ARBA00023004"/>
    </source>
</evidence>
<keyword evidence="2" id="KW-0408">Iron</keyword>
<dbReference type="PROSITE" id="PS51379">
    <property type="entry name" value="4FE4S_FER_2"/>
    <property type="match status" value="2"/>
</dbReference>
<accession>A0ABZ2Y9Z6</accession>
<evidence type="ECO:0000259" key="4">
    <source>
        <dbReference type="PROSITE" id="PS51379"/>
    </source>
</evidence>
<dbReference type="InterPro" id="IPR027417">
    <property type="entry name" value="P-loop_NTPase"/>
</dbReference>
<dbReference type="Pfam" id="PF00037">
    <property type="entry name" value="Fer4"/>
    <property type="match status" value="2"/>
</dbReference>
<keyword evidence="5" id="KW-0547">Nucleotide-binding</keyword>
<dbReference type="EMBL" id="CP121689">
    <property type="protein sequence ID" value="WZL75840.1"/>
    <property type="molecule type" value="Genomic_DNA"/>
</dbReference>
<gene>
    <name evidence="5" type="ORF">QBE54_09665</name>
</gene>
<keyword evidence="6" id="KW-1185">Reference proteome</keyword>
<dbReference type="Proteomes" id="UP001461341">
    <property type="component" value="Chromosome"/>
</dbReference>
<evidence type="ECO:0000313" key="6">
    <source>
        <dbReference type="Proteomes" id="UP001461341"/>
    </source>
</evidence>
<dbReference type="PANTHER" id="PTHR43063:SF1">
    <property type="entry name" value="4FE-4S CLUSTER CONTAINING PARA FAMILY ATPASE PROTEIN"/>
    <property type="match status" value="1"/>
</dbReference>
<dbReference type="InterPro" id="IPR002586">
    <property type="entry name" value="CobQ/CobB/MinD/ParA_Nub-bd_dom"/>
</dbReference>
<keyword evidence="1" id="KW-0479">Metal-binding</keyword>
<feature type="domain" description="4Fe-4S ferredoxin-type" evidence="4">
    <location>
        <begin position="90"/>
        <end position="118"/>
    </location>
</feature>
<dbReference type="SUPFAM" id="SSF52540">
    <property type="entry name" value="P-loop containing nucleoside triphosphate hydrolases"/>
    <property type="match status" value="1"/>
</dbReference>
<dbReference type="PANTHER" id="PTHR43063">
    <property type="entry name" value="4FE-4S CLUSTER CONTAINING PARA FAMILY ATPASE PROTEIN"/>
    <property type="match status" value="1"/>
</dbReference>
<sequence>MVIACASGKGGTGKTLLAVSLALACSASEQIVFVDADVEAPNAHIFLKPDIEEERVVEAFSPQIDEGKCDGCGECADFCYFSALTLVKGKVLFFPELCHSCGGCELVCPRGAIKEGAVEKGRTRKGVAREGIVFWEGRLKVGEPRAPAVITELKKAVKKEFPDTLTIVDCPPGASCALVEAVRDADFCILVTEPTPFGLSDLKAAFQAIQELGIPCGVVINKAGIGGGGILGFCEEKGIPILGEIPYRRSIAEKYARGLTLVDGEDNLKREVLAIYQALRRVTLKGAGS</sequence>
<protein>
    <submittedName>
        <fullName evidence="5">ATP-binding protein</fullName>
    </submittedName>
</protein>
<dbReference type="Pfam" id="PF01656">
    <property type="entry name" value="CbiA"/>
    <property type="match status" value="1"/>
</dbReference>
<keyword evidence="3" id="KW-0411">Iron-sulfur</keyword>
<evidence type="ECO:0000256" key="3">
    <source>
        <dbReference type="ARBA" id="ARBA00023014"/>
    </source>
</evidence>
<organism evidence="5 6">
    <name type="scientific">Thermatribacter velox</name>
    <dbReference type="NCBI Taxonomy" id="3039681"/>
    <lineage>
        <taxon>Bacteria</taxon>
        <taxon>Pseudomonadati</taxon>
        <taxon>Atribacterota</taxon>
        <taxon>Atribacteria</taxon>
        <taxon>Atribacterales</taxon>
        <taxon>Thermatribacteraceae</taxon>
        <taxon>Thermatribacter</taxon>
    </lineage>
</organism>
<reference evidence="5 6" key="1">
    <citation type="submission" date="2023-03" db="EMBL/GenBank/DDBJ databases">
        <title>Novel Species.</title>
        <authorList>
            <person name="Ma S."/>
        </authorList>
    </citation>
    <scope>NUCLEOTIDE SEQUENCE [LARGE SCALE GENOMIC DNA]</scope>
    <source>
        <strain evidence="5 6">B11</strain>
    </source>
</reference>
<keyword evidence="5" id="KW-0067">ATP-binding</keyword>
<dbReference type="Gene3D" id="3.30.70.20">
    <property type="match status" value="1"/>
</dbReference>
<proteinExistence type="predicted"/>
<dbReference type="SUPFAM" id="SSF54862">
    <property type="entry name" value="4Fe-4S ferredoxins"/>
    <property type="match status" value="1"/>
</dbReference>
<evidence type="ECO:0000313" key="5">
    <source>
        <dbReference type="EMBL" id="WZL75840.1"/>
    </source>
</evidence>
<dbReference type="InterPro" id="IPR017896">
    <property type="entry name" value="4Fe4S_Fe-S-bd"/>
</dbReference>
<name>A0ABZ2Y9Z6_9BACT</name>
<dbReference type="RefSeq" id="WP_369017989.1">
    <property type="nucleotide sequence ID" value="NZ_CP121689.1"/>
</dbReference>
<dbReference type="PROSITE" id="PS00198">
    <property type="entry name" value="4FE4S_FER_1"/>
    <property type="match status" value="1"/>
</dbReference>
<dbReference type="Gene3D" id="3.40.50.300">
    <property type="entry name" value="P-loop containing nucleotide triphosphate hydrolases"/>
    <property type="match status" value="1"/>
</dbReference>